<keyword evidence="8" id="KW-0406">Ion transport</keyword>
<comment type="subcellular location">
    <subcellularLocation>
        <location evidence="1 8">Cell membrane</location>
        <topology evidence="1 8">Multi-pass membrane protein</topology>
    </subcellularLocation>
</comment>
<evidence type="ECO:0000256" key="3">
    <source>
        <dbReference type="ARBA" id="ARBA00022475"/>
    </source>
</evidence>
<evidence type="ECO:0000256" key="5">
    <source>
        <dbReference type="ARBA" id="ARBA00022989"/>
    </source>
</evidence>
<feature type="compositionally biased region" description="Basic and acidic residues" evidence="9">
    <location>
        <begin position="681"/>
        <end position="691"/>
    </location>
</feature>
<dbReference type="InterPro" id="IPR004156">
    <property type="entry name" value="OATP"/>
</dbReference>
<feature type="transmembrane region" description="Helical" evidence="8">
    <location>
        <begin position="345"/>
        <end position="364"/>
    </location>
</feature>
<keyword evidence="7" id="KW-1015">Disulfide bond</keyword>
<dbReference type="NCBIfam" id="TIGR00805">
    <property type="entry name" value="oat"/>
    <property type="match status" value="1"/>
</dbReference>
<feature type="transmembrane region" description="Helical" evidence="8">
    <location>
        <begin position="72"/>
        <end position="93"/>
    </location>
</feature>
<keyword evidence="5 8" id="KW-1133">Transmembrane helix</keyword>
<dbReference type="GO" id="GO:0043252">
    <property type="term" value="P:sodium-independent organic anion transport"/>
    <property type="evidence" value="ECO:0007669"/>
    <property type="project" value="TreeGrafter"/>
</dbReference>
<reference evidence="11" key="1">
    <citation type="submission" date="2021-10" db="EMBL/GenBank/DDBJ databases">
        <title>Tropical sea cucumber genome reveals ecological adaptation and Cuvierian tubules defense mechanism.</title>
        <authorList>
            <person name="Chen T."/>
        </authorList>
    </citation>
    <scope>NUCLEOTIDE SEQUENCE</scope>
    <source>
        <strain evidence="11">Nanhai2018</strain>
        <tissue evidence="11">Muscle</tissue>
    </source>
</reference>
<feature type="transmembrane region" description="Helical" evidence="8">
    <location>
        <begin position="631"/>
        <end position="654"/>
    </location>
</feature>
<dbReference type="PROSITE" id="PS51465">
    <property type="entry name" value="KAZAL_2"/>
    <property type="match status" value="1"/>
</dbReference>
<protein>
    <recommendedName>
        <fullName evidence="8">Solute carrier organic anion transporter family member</fullName>
    </recommendedName>
</protein>
<feature type="transmembrane region" description="Helical" evidence="8">
    <location>
        <begin position="207"/>
        <end position="235"/>
    </location>
</feature>
<dbReference type="GO" id="GO:0015347">
    <property type="term" value="F:sodium-independent organic anion transmembrane transporter activity"/>
    <property type="evidence" value="ECO:0007669"/>
    <property type="project" value="TreeGrafter"/>
</dbReference>
<dbReference type="InterPro" id="IPR036259">
    <property type="entry name" value="MFS_trans_sf"/>
</dbReference>
<feature type="transmembrane region" description="Helical" evidence="8">
    <location>
        <begin position="384"/>
        <end position="406"/>
    </location>
</feature>
<dbReference type="SUPFAM" id="SSF100895">
    <property type="entry name" value="Kazal-type serine protease inhibitors"/>
    <property type="match status" value="1"/>
</dbReference>
<evidence type="ECO:0000256" key="8">
    <source>
        <dbReference type="RuleBase" id="RU362056"/>
    </source>
</evidence>
<keyword evidence="3" id="KW-1003">Cell membrane</keyword>
<organism evidence="11 12">
    <name type="scientific">Holothuria leucospilota</name>
    <name type="common">Black long sea cucumber</name>
    <name type="synonym">Mertensiothuria leucospilota</name>
    <dbReference type="NCBI Taxonomy" id="206669"/>
    <lineage>
        <taxon>Eukaryota</taxon>
        <taxon>Metazoa</taxon>
        <taxon>Echinodermata</taxon>
        <taxon>Eleutherozoa</taxon>
        <taxon>Echinozoa</taxon>
        <taxon>Holothuroidea</taxon>
        <taxon>Aspidochirotacea</taxon>
        <taxon>Aspidochirotida</taxon>
        <taxon>Holothuriidae</taxon>
        <taxon>Holothuria</taxon>
    </lineage>
</organism>
<evidence type="ECO:0000256" key="4">
    <source>
        <dbReference type="ARBA" id="ARBA00022692"/>
    </source>
</evidence>
<evidence type="ECO:0000256" key="2">
    <source>
        <dbReference type="ARBA" id="ARBA00009657"/>
    </source>
</evidence>
<feature type="transmembrane region" description="Helical" evidence="8">
    <location>
        <begin position="255"/>
        <end position="278"/>
    </location>
</feature>
<dbReference type="OrthoDB" id="5062115at2759"/>
<dbReference type="Pfam" id="PF07648">
    <property type="entry name" value="Kazal_2"/>
    <property type="match status" value="1"/>
</dbReference>
<dbReference type="GO" id="GO:0016323">
    <property type="term" value="C:basolateral plasma membrane"/>
    <property type="evidence" value="ECO:0007669"/>
    <property type="project" value="TreeGrafter"/>
</dbReference>
<keyword evidence="12" id="KW-1185">Reference proteome</keyword>
<feature type="domain" description="Kazal-like" evidence="10">
    <location>
        <begin position="460"/>
        <end position="515"/>
    </location>
</feature>
<dbReference type="PANTHER" id="PTHR11388">
    <property type="entry name" value="ORGANIC ANION TRANSPORTER"/>
    <property type="match status" value="1"/>
</dbReference>
<keyword evidence="4 8" id="KW-0812">Transmembrane</keyword>
<feature type="region of interest" description="Disordered" evidence="9">
    <location>
        <begin position="664"/>
        <end position="691"/>
    </location>
</feature>
<accession>A0A9Q1CFM2</accession>
<proteinExistence type="inferred from homology"/>
<feature type="transmembrane region" description="Helical" evidence="8">
    <location>
        <begin position="540"/>
        <end position="566"/>
    </location>
</feature>
<dbReference type="InterPro" id="IPR002350">
    <property type="entry name" value="Kazal_dom"/>
</dbReference>
<keyword evidence="8" id="KW-0813">Transport</keyword>
<dbReference type="Proteomes" id="UP001152320">
    <property type="component" value="Chromosome 3"/>
</dbReference>
<dbReference type="CDD" id="cd17336">
    <property type="entry name" value="MFS_SLCO_OATP"/>
    <property type="match status" value="1"/>
</dbReference>
<dbReference type="PANTHER" id="PTHR11388:SF142">
    <property type="entry name" value="SOLUTE CARRIER ORGANIC ANION TRANSPORTER FAMILY MEMBER 5A1"/>
    <property type="match status" value="1"/>
</dbReference>
<feature type="transmembrane region" description="Helical" evidence="8">
    <location>
        <begin position="172"/>
        <end position="195"/>
    </location>
</feature>
<dbReference type="Gene3D" id="1.20.1250.20">
    <property type="entry name" value="MFS general substrate transporter like domains"/>
    <property type="match status" value="1"/>
</dbReference>
<comment type="similarity">
    <text evidence="2 8">Belongs to the organo anion transporter (TC 2.A.60) family.</text>
</comment>
<dbReference type="AlphaFoldDB" id="A0A9Q1CFM2"/>
<dbReference type="Pfam" id="PF03137">
    <property type="entry name" value="OATP"/>
    <property type="match status" value="1"/>
</dbReference>
<evidence type="ECO:0000259" key="10">
    <source>
        <dbReference type="PROSITE" id="PS51465"/>
    </source>
</evidence>
<evidence type="ECO:0000256" key="6">
    <source>
        <dbReference type="ARBA" id="ARBA00023136"/>
    </source>
</evidence>
<evidence type="ECO:0000256" key="7">
    <source>
        <dbReference type="ARBA" id="ARBA00023157"/>
    </source>
</evidence>
<keyword evidence="6 8" id="KW-0472">Membrane</keyword>
<comment type="caution">
    <text evidence="8">Lacks conserved residue(s) required for the propagation of feature annotation.</text>
</comment>
<evidence type="ECO:0000313" key="11">
    <source>
        <dbReference type="EMBL" id="KAJ8044447.1"/>
    </source>
</evidence>
<feature type="transmembrane region" description="Helical" evidence="8">
    <location>
        <begin position="33"/>
        <end position="52"/>
    </location>
</feature>
<comment type="caution">
    <text evidence="11">The sequence shown here is derived from an EMBL/GenBank/DDBJ whole genome shotgun (WGS) entry which is preliminary data.</text>
</comment>
<name>A0A9Q1CFM2_HOLLE</name>
<gene>
    <name evidence="11" type="ORF">HOLleu_07200</name>
</gene>
<dbReference type="InterPro" id="IPR036058">
    <property type="entry name" value="Kazal_dom_sf"/>
</dbReference>
<feature type="transmembrane region" description="Helical" evidence="8">
    <location>
        <begin position="418"/>
        <end position="438"/>
    </location>
</feature>
<feature type="transmembrane region" description="Helical" evidence="8">
    <location>
        <begin position="105"/>
        <end position="127"/>
    </location>
</feature>
<feature type="region of interest" description="Disordered" evidence="9">
    <location>
        <begin position="1"/>
        <end position="24"/>
    </location>
</feature>
<evidence type="ECO:0000256" key="1">
    <source>
        <dbReference type="ARBA" id="ARBA00004651"/>
    </source>
</evidence>
<feature type="region of interest" description="Disordered" evidence="9">
    <location>
        <begin position="287"/>
        <end position="312"/>
    </location>
</feature>
<sequence length="691" mass="75726">MSHFGSNHVYQPVEESAPPEDQFRPKKTFRDRFHHPVTFTLITALSLVMSSAPGGYQGGIISSLEKRFQLSSTQAAFLSTFYDVMALSTVLFVTHFGQSRHRPRVIGCIQMCTGLALLINTIPHFLYPAPSFIIHPTVDNRTENHDYMCHADEYDTEVVNSKESGALMNEFAWMYLATFLASFSSPVVALALPYIDDSVDKQSTSVYAGVLIAAYSIGSVLGFFLAAGCLSVPAYPLLVGQEGYPTDPSDPNWLGAWWLGYLIVGIFMLFWAPLFFFFPRKLPDVSSDRQKTEDQPEETSVQNDNNDDTEVTVTGKNKNIEKVTTGIKEFLCTLMKSVIRICTNIPVMTLFIVGFLHLASFAGAQLFGAQYMQFQFGLQAQLTSLLLGLFSIPSGIVGTMVGGYCIKRFGNTKVKMAWLLVGFTVLAFCFDPVFVILGCPTPRVAGVNEPYDSGPYQPPFDVNSTCNAGCGCELNSYHPVCGEDGLTYVTPCFAGCTMNVTEGSQTNYSDCSCISNSTHSYDDGGTARSGECRPFCQAQLIIYFAVGLLWSSSMTLMAIPGLMLTLRCVSDEDRSLTVTIGNVISKIFGQIPAPIVFGALIDGCCILHQTISGKEGSCLLYNNEALRWSMNGLITALHFLSLVLTVFAAFVIWFQDRGKKLEVQESDDQRPLTTAVDGEDDGAHDSSEITA</sequence>
<evidence type="ECO:0000313" key="12">
    <source>
        <dbReference type="Proteomes" id="UP001152320"/>
    </source>
</evidence>
<evidence type="ECO:0000256" key="9">
    <source>
        <dbReference type="SAM" id="MobiDB-lite"/>
    </source>
</evidence>
<dbReference type="SUPFAM" id="SSF103473">
    <property type="entry name" value="MFS general substrate transporter"/>
    <property type="match status" value="1"/>
</dbReference>
<dbReference type="GO" id="GO:0006811">
    <property type="term" value="P:monoatomic ion transport"/>
    <property type="evidence" value="ECO:0007669"/>
    <property type="project" value="UniProtKB-KW"/>
</dbReference>
<dbReference type="EMBL" id="JAIZAY010000003">
    <property type="protein sequence ID" value="KAJ8044447.1"/>
    <property type="molecule type" value="Genomic_DNA"/>
</dbReference>